<dbReference type="NCBIfam" id="NF006767">
    <property type="entry name" value="PRK09289.1"/>
    <property type="match status" value="1"/>
</dbReference>
<dbReference type="PROSITE" id="PS51177">
    <property type="entry name" value="LUMAZINE_BIND"/>
    <property type="match status" value="2"/>
</dbReference>
<gene>
    <name evidence="12" type="ORF">ACFL27_18965</name>
</gene>
<comment type="catalytic activity">
    <reaction evidence="1">
        <text>2 6,7-dimethyl-8-(1-D-ribityl)lumazine + H(+) = 5-amino-6-(D-ribitylamino)uracil + riboflavin</text>
        <dbReference type="Rhea" id="RHEA:20772"/>
        <dbReference type="ChEBI" id="CHEBI:15378"/>
        <dbReference type="ChEBI" id="CHEBI:15934"/>
        <dbReference type="ChEBI" id="CHEBI:57986"/>
        <dbReference type="ChEBI" id="CHEBI:58201"/>
        <dbReference type="EC" id="2.5.1.9"/>
    </reaction>
</comment>
<feature type="domain" description="Lumazine-binding" evidence="11">
    <location>
        <begin position="97"/>
        <end position="193"/>
    </location>
</feature>
<dbReference type="InterPro" id="IPR017938">
    <property type="entry name" value="Riboflavin_synthase-like_b-brl"/>
</dbReference>
<evidence type="ECO:0000256" key="8">
    <source>
        <dbReference type="ARBA" id="ARBA00022737"/>
    </source>
</evidence>
<dbReference type="EMBL" id="JBHPBY010000292">
    <property type="protein sequence ID" value="MFC1852283.1"/>
    <property type="molecule type" value="Genomic_DNA"/>
</dbReference>
<dbReference type="NCBIfam" id="TIGR00187">
    <property type="entry name" value="ribE"/>
    <property type="match status" value="1"/>
</dbReference>
<evidence type="ECO:0000256" key="3">
    <source>
        <dbReference type="ARBA" id="ARBA00004887"/>
    </source>
</evidence>
<dbReference type="Pfam" id="PF00677">
    <property type="entry name" value="Lum_binding"/>
    <property type="match status" value="2"/>
</dbReference>
<comment type="pathway">
    <text evidence="3">Cofactor biosynthesis; riboflavin biosynthesis; riboflavin from 2-hydroxy-3-oxobutyl phosphate and 5-amino-6-(D-ribitylamino)uracil: step 2/2.</text>
</comment>
<evidence type="ECO:0000256" key="2">
    <source>
        <dbReference type="ARBA" id="ARBA00002803"/>
    </source>
</evidence>
<dbReference type="Gene3D" id="2.40.30.20">
    <property type="match status" value="2"/>
</dbReference>
<keyword evidence="13" id="KW-1185">Reference proteome</keyword>
<evidence type="ECO:0000256" key="9">
    <source>
        <dbReference type="NCBIfam" id="TIGR00187"/>
    </source>
</evidence>
<name>A0ABV6Z1W4_UNCC1</name>
<feature type="domain" description="Lumazine-binding" evidence="11">
    <location>
        <begin position="1"/>
        <end position="96"/>
    </location>
</feature>
<proteinExistence type="predicted"/>
<evidence type="ECO:0000313" key="13">
    <source>
        <dbReference type="Proteomes" id="UP001594351"/>
    </source>
</evidence>
<dbReference type="SUPFAM" id="SSF63380">
    <property type="entry name" value="Riboflavin synthase domain-like"/>
    <property type="match status" value="2"/>
</dbReference>
<dbReference type="PIRSF" id="PIRSF000498">
    <property type="entry name" value="Riboflavin_syn_A"/>
    <property type="match status" value="1"/>
</dbReference>
<evidence type="ECO:0000256" key="6">
    <source>
        <dbReference type="ARBA" id="ARBA00022619"/>
    </source>
</evidence>
<dbReference type="Proteomes" id="UP001594351">
    <property type="component" value="Unassembled WGS sequence"/>
</dbReference>
<dbReference type="InterPro" id="IPR023366">
    <property type="entry name" value="ATP_synth_asu-like_sf"/>
</dbReference>
<evidence type="ECO:0000256" key="7">
    <source>
        <dbReference type="ARBA" id="ARBA00022679"/>
    </source>
</evidence>
<dbReference type="InterPro" id="IPR001783">
    <property type="entry name" value="Lumazine-bd"/>
</dbReference>
<organism evidence="12 13">
    <name type="scientific">candidate division CSSED10-310 bacterium</name>
    <dbReference type="NCBI Taxonomy" id="2855610"/>
    <lineage>
        <taxon>Bacteria</taxon>
        <taxon>Bacteria division CSSED10-310</taxon>
    </lineage>
</organism>
<accession>A0ABV6Z1W4</accession>
<evidence type="ECO:0000256" key="4">
    <source>
        <dbReference type="ARBA" id="ARBA00012827"/>
    </source>
</evidence>
<evidence type="ECO:0000256" key="10">
    <source>
        <dbReference type="PROSITE-ProRule" id="PRU00524"/>
    </source>
</evidence>
<evidence type="ECO:0000259" key="11">
    <source>
        <dbReference type="PROSITE" id="PS51177"/>
    </source>
</evidence>
<reference evidence="12 13" key="1">
    <citation type="submission" date="2024-09" db="EMBL/GenBank/DDBJ databases">
        <title>Laminarin stimulates single cell rates of sulfate reduction while oxygen inhibits transcriptomic activity in coastal marine sediment.</title>
        <authorList>
            <person name="Lindsay M."/>
            <person name="Orcutt B."/>
            <person name="Emerson D."/>
            <person name="Stepanauskas R."/>
            <person name="D'Angelo T."/>
        </authorList>
    </citation>
    <scope>NUCLEOTIDE SEQUENCE [LARGE SCALE GENOMIC DNA]</scope>
    <source>
        <strain evidence="12">SAG AM-311-K15</strain>
    </source>
</reference>
<feature type="repeat" description="Lumazine-binding" evidence="10">
    <location>
        <begin position="97"/>
        <end position="193"/>
    </location>
</feature>
<evidence type="ECO:0000256" key="1">
    <source>
        <dbReference type="ARBA" id="ARBA00000968"/>
    </source>
</evidence>
<keyword evidence="6" id="KW-0686">Riboflavin biosynthesis</keyword>
<dbReference type="PANTHER" id="PTHR21098">
    <property type="entry name" value="RIBOFLAVIN SYNTHASE ALPHA CHAIN"/>
    <property type="match status" value="1"/>
</dbReference>
<protein>
    <recommendedName>
        <fullName evidence="5 9">Riboflavin synthase</fullName>
        <ecNumber evidence="4 9">2.5.1.9</ecNumber>
    </recommendedName>
</protein>
<comment type="caution">
    <text evidence="12">The sequence shown here is derived from an EMBL/GenBank/DDBJ whole genome shotgun (WGS) entry which is preliminary data.</text>
</comment>
<dbReference type="EC" id="2.5.1.9" evidence="4 9"/>
<keyword evidence="7 12" id="KW-0808">Transferase</keyword>
<evidence type="ECO:0000313" key="12">
    <source>
        <dbReference type="EMBL" id="MFC1852283.1"/>
    </source>
</evidence>
<dbReference type="CDD" id="cd00402">
    <property type="entry name" value="Riboflavin_synthase_like"/>
    <property type="match status" value="1"/>
</dbReference>
<feature type="repeat" description="Lumazine-binding" evidence="10">
    <location>
        <begin position="1"/>
        <end position="96"/>
    </location>
</feature>
<keyword evidence="8" id="KW-0677">Repeat</keyword>
<dbReference type="InterPro" id="IPR026017">
    <property type="entry name" value="Lumazine-bd_dom"/>
</dbReference>
<dbReference type="PANTHER" id="PTHR21098:SF12">
    <property type="entry name" value="RIBOFLAVIN SYNTHASE"/>
    <property type="match status" value="1"/>
</dbReference>
<dbReference type="GO" id="GO:0004746">
    <property type="term" value="F:riboflavin synthase activity"/>
    <property type="evidence" value="ECO:0007669"/>
    <property type="project" value="UniProtKB-EC"/>
</dbReference>
<sequence>MFTGIILEIGHIKILTKSDAVNKIVVHCSHILPQAAIGDSIAVNGVCLTVVDLTPTSFEADVSDETWARSNLSLLSPSDPVNLEHALRIGGKVGGHFVQGHVDGLGHIKSIKKQAGYYDYVFTIPADMEPYLVEKGSIAINGISLTISQLKDNSFSCAIIPHTQQNTNLKFLKAGAAVNIELDILAKYVFRMLKKTALSDNQPADRKSIDEKFLMEHGFL</sequence>
<evidence type="ECO:0000256" key="5">
    <source>
        <dbReference type="ARBA" id="ARBA00013950"/>
    </source>
</evidence>
<dbReference type="NCBIfam" id="NF009566">
    <property type="entry name" value="PRK13020.1"/>
    <property type="match status" value="1"/>
</dbReference>
<comment type="function">
    <text evidence="2">Catalyzes the dismutation of two molecules of 6,7-dimethyl-8-ribityllumazine, resulting in the formation of riboflavin and 5-amino-6-(D-ribitylamino)uracil.</text>
</comment>